<dbReference type="Gene3D" id="3.40.50.150">
    <property type="entry name" value="Vaccinia Virus protein VP39"/>
    <property type="match status" value="1"/>
</dbReference>
<proteinExistence type="predicted"/>
<protein>
    <recommendedName>
        <fullName evidence="1">Methyltransferase domain-containing protein</fullName>
    </recommendedName>
</protein>
<feature type="non-terminal residue" evidence="2">
    <location>
        <position position="287"/>
    </location>
</feature>
<dbReference type="Proteomes" id="UP001190700">
    <property type="component" value="Unassembled WGS sequence"/>
</dbReference>
<dbReference type="InterPro" id="IPR039769">
    <property type="entry name" value="Bud23-like"/>
</dbReference>
<dbReference type="InterPro" id="IPR041698">
    <property type="entry name" value="Methyltransf_25"/>
</dbReference>
<evidence type="ECO:0000313" key="2">
    <source>
        <dbReference type="EMBL" id="KAK3260393.1"/>
    </source>
</evidence>
<name>A0AAE0FIM5_9CHLO</name>
<dbReference type="SUPFAM" id="SSF53335">
    <property type="entry name" value="S-adenosyl-L-methionine-dependent methyltransferases"/>
    <property type="match status" value="1"/>
</dbReference>
<dbReference type="GO" id="GO:0005730">
    <property type="term" value="C:nucleolus"/>
    <property type="evidence" value="ECO:0007669"/>
    <property type="project" value="TreeGrafter"/>
</dbReference>
<dbReference type="GO" id="GO:0070476">
    <property type="term" value="P:rRNA (guanine-N7)-methylation"/>
    <property type="evidence" value="ECO:0007669"/>
    <property type="project" value="InterPro"/>
</dbReference>
<reference evidence="2 3" key="1">
    <citation type="journal article" date="2015" name="Genome Biol. Evol.">
        <title>Comparative Genomics of a Bacterivorous Green Alga Reveals Evolutionary Causalities and Consequences of Phago-Mixotrophic Mode of Nutrition.</title>
        <authorList>
            <person name="Burns J.A."/>
            <person name="Paasch A."/>
            <person name="Narechania A."/>
            <person name="Kim E."/>
        </authorList>
    </citation>
    <scope>NUCLEOTIDE SEQUENCE [LARGE SCALE GENOMIC DNA]</scope>
    <source>
        <strain evidence="2 3">PLY_AMNH</strain>
    </source>
</reference>
<dbReference type="GO" id="GO:0016435">
    <property type="term" value="F:rRNA (guanine) methyltransferase activity"/>
    <property type="evidence" value="ECO:0007669"/>
    <property type="project" value="InterPro"/>
</dbReference>
<sequence>MRTRPEQTGELASRYYDEIGARKYTASGKTCSTQEELTLCALELLDLPASAVPYLLLDLGSGSGHSGKVLTEQGHAWIGIDVSEAMLALADSSSSQCCSGLALADLGQGLPLRQQEVFDGAVSISAVQWLCKSSKERSGWDRLRAFFTSLHASLQADARGVFQVYPDTPADCDMLLQAARDCSFSTAAVLAFPHRTVNRKYFLCVSKRQSEAQLLVHAPLCPLSFPYRATCASWWYKTPCRDAAPEARSAIEQSRSFKLLRTEHQRYLRRLLRLLKRCRSQCAQSSA</sequence>
<comment type="caution">
    <text evidence="2">The sequence shown here is derived from an EMBL/GenBank/DDBJ whole genome shotgun (WGS) entry which is preliminary data.</text>
</comment>
<evidence type="ECO:0000259" key="1">
    <source>
        <dbReference type="Pfam" id="PF13649"/>
    </source>
</evidence>
<dbReference type="AlphaFoldDB" id="A0AAE0FIM5"/>
<organism evidence="2 3">
    <name type="scientific">Cymbomonas tetramitiformis</name>
    <dbReference type="NCBI Taxonomy" id="36881"/>
    <lineage>
        <taxon>Eukaryota</taxon>
        <taxon>Viridiplantae</taxon>
        <taxon>Chlorophyta</taxon>
        <taxon>Pyramimonadophyceae</taxon>
        <taxon>Pyramimonadales</taxon>
        <taxon>Pyramimonadaceae</taxon>
        <taxon>Cymbomonas</taxon>
    </lineage>
</organism>
<gene>
    <name evidence="2" type="ORF">CYMTET_30646</name>
</gene>
<dbReference type="PANTHER" id="PTHR12734">
    <property type="entry name" value="METHYLTRANSFERASE-RELATED"/>
    <property type="match status" value="1"/>
</dbReference>
<evidence type="ECO:0000313" key="3">
    <source>
        <dbReference type="Proteomes" id="UP001190700"/>
    </source>
</evidence>
<dbReference type="PANTHER" id="PTHR12734:SF0">
    <property type="entry name" value="18S RRNA (GUANINE-N(7))-METHYLTRANSFERASE-RELATED"/>
    <property type="match status" value="1"/>
</dbReference>
<dbReference type="CDD" id="cd02440">
    <property type="entry name" value="AdoMet_MTases"/>
    <property type="match status" value="1"/>
</dbReference>
<dbReference type="Pfam" id="PF13649">
    <property type="entry name" value="Methyltransf_25"/>
    <property type="match status" value="1"/>
</dbReference>
<keyword evidence="3" id="KW-1185">Reference proteome</keyword>
<dbReference type="InterPro" id="IPR029063">
    <property type="entry name" value="SAM-dependent_MTases_sf"/>
</dbReference>
<dbReference type="EMBL" id="LGRX02017755">
    <property type="protein sequence ID" value="KAK3260393.1"/>
    <property type="molecule type" value="Genomic_DNA"/>
</dbReference>
<feature type="domain" description="Methyltransferase" evidence="1">
    <location>
        <begin position="57"/>
        <end position="132"/>
    </location>
</feature>
<accession>A0AAE0FIM5</accession>